<evidence type="ECO:0000256" key="1">
    <source>
        <dbReference type="SAM" id="SignalP"/>
    </source>
</evidence>
<reference evidence="3" key="1">
    <citation type="journal article" date="2019" name="Int. J. Syst. Evol. Microbiol.">
        <title>The Global Catalogue of Microorganisms (GCM) 10K type strain sequencing project: providing services to taxonomists for standard genome sequencing and annotation.</title>
        <authorList>
            <consortium name="The Broad Institute Genomics Platform"/>
            <consortium name="The Broad Institute Genome Sequencing Center for Infectious Disease"/>
            <person name="Wu L."/>
            <person name="Ma J."/>
        </authorList>
    </citation>
    <scope>NUCLEOTIDE SEQUENCE [LARGE SCALE GENOMIC DNA]</scope>
    <source>
        <strain evidence="3">CGMCC 1.12750</strain>
    </source>
</reference>
<keyword evidence="3" id="KW-1185">Reference proteome</keyword>
<keyword evidence="1" id="KW-0732">Signal</keyword>
<evidence type="ECO:0000313" key="2">
    <source>
        <dbReference type="EMBL" id="MFC7702941.1"/>
    </source>
</evidence>
<sequence>MNAGSRLVFALLSVLLVAACGADGPPREVGATWRTQGPRSATGTDIVLNADNRTGVSVSGEARIGVVGRL</sequence>
<dbReference type="EMBL" id="JBHTFQ010000001">
    <property type="protein sequence ID" value="MFC7702941.1"/>
    <property type="molecule type" value="Genomic_DNA"/>
</dbReference>
<proteinExistence type="predicted"/>
<feature type="chain" id="PRO_5047186765" description="Argininosuccinate lyase" evidence="1">
    <location>
        <begin position="23"/>
        <end position="70"/>
    </location>
</feature>
<evidence type="ECO:0008006" key="4">
    <source>
        <dbReference type="Google" id="ProtNLM"/>
    </source>
</evidence>
<gene>
    <name evidence="2" type="ORF">ACFQXB_01885</name>
</gene>
<name>A0ABW2UHE8_9RHOB</name>
<dbReference type="Proteomes" id="UP001596516">
    <property type="component" value="Unassembled WGS sequence"/>
</dbReference>
<dbReference type="PROSITE" id="PS51257">
    <property type="entry name" value="PROKAR_LIPOPROTEIN"/>
    <property type="match status" value="1"/>
</dbReference>
<protein>
    <recommendedName>
        <fullName evidence="4">Argininosuccinate lyase</fullName>
    </recommendedName>
</protein>
<feature type="signal peptide" evidence="1">
    <location>
        <begin position="1"/>
        <end position="22"/>
    </location>
</feature>
<organism evidence="2 3">
    <name type="scientific">Plastorhodobacter daqingensis</name>
    <dbReference type="NCBI Taxonomy" id="1387281"/>
    <lineage>
        <taxon>Bacteria</taxon>
        <taxon>Pseudomonadati</taxon>
        <taxon>Pseudomonadota</taxon>
        <taxon>Alphaproteobacteria</taxon>
        <taxon>Rhodobacterales</taxon>
        <taxon>Paracoccaceae</taxon>
        <taxon>Plastorhodobacter</taxon>
    </lineage>
</organism>
<dbReference type="RefSeq" id="WP_377398232.1">
    <property type="nucleotide sequence ID" value="NZ_JBHTFQ010000001.1"/>
</dbReference>
<accession>A0ABW2UHE8</accession>
<evidence type="ECO:0000313" key="3">
    <source>
        <dbReference type="Proteomes" id="UP001596516"/>
    </source>
</evidence>
<comment type="caution">
    <text evidence="2">The sequence shown here is derived from an EMBL/GenBank/DDBJ whole genome shotgun (WGS) entry which is preliminary data.</text>
</comment>